<reference evidence="1 2" key="1">
    <citation type="journal article" date="2021" name="BMC Biol.">
        <title>Horizontally acquired antibacterial genes associated with adaptive radiation of ladybird beetles.</title>
        <authorList>
            <person name="Li H.S."/>
            <person name="Tang X.F."/>
            <person name="Huang Y.H."/>
            <person name="Xu Z.Y."/>
            <person name="Chen M.L."/>
            <person name="Du X.Y."/>
            <person name="Qiu B.Y."/>
            <person name="Chen P.T."/>
            <person name="Zhang W."/>
            <person name="Slipinski A."/>
            <person name="Escalona H.E."/>
            <person name="Waterhouse R.M."/>
            <person name="Zwick A."/>
            <person name="Pang H."/>
        </authorList>
    </citation>
    <scope>NUCLEOTIDE SEQUENCE [LARGE SCALE GENOMIC DNA]</scope>
    <source>
        <strain evidence="1">SYSU2018</strain>
    </source>
</reference>
<dbReference type="AlphaFoldDB" id="A0ABD2MGN6"/>
<feature type="non-terminal residue" evidence="1">
    <location>
        <position position="1"/>
    </location>
</feature>
<dbReference type="EMBL" id="JABFTP020000001">
    <property type="protein sequence ID" value="KAL3265510.1"/>
    <property type="molecule type" value="Genomic_DNA"/>
</dbReference>
<protein>
    <submittedName>
        <fullName evidence="1">Uncharacterized protein</fullName>
    </submittedName>
</protein>
<proteinExistence type="predicted"/>
<dbReference type="Proteomes" id="UP001516400">
    <property type="component" value="Unassembled WGS sequence"/>
</dbReference>
<accession>A0ABD2MGN6</accession>
<comment type="caution">
    <text evidence="1">The sequence shown here is derived from an EMBL/GenBank/DDBJ whole genome shotgun (WGS) entry which is preliminary data.</text>
</comment>
<evidence type="ECO:0000313" key="1">
    <source>
        <dbReference type="EMBL" id="KAL3265510.1"/>
    </source>
</evidence>
<name>A0ABD2MGN6_9CUCU</name>
<keyword evidence="2" id="KW-1185">Reference proteome</keyword>
<evidence type="ECO:0000313" key="2">
    <source>
        <dbReference type="Proteomes" id="UP001516400"/>
    </source>
</evidence>
<gene>
    <name evidence="1" type="ORF">HHI36_009714</name>
</gene>
<organism evidence="1 2">
    <name type="scientific">Cryptolaemus montrouzieri</name>
    <dbReference type="NCBI Taxonomy" id="559131"/>
    <lineage>
        <taxon>Eukaryota</taxon>
        <taxon>Metazoa</taxon>
        <taxon>Ecdysozoa</taxon>
        <taxon>Arthropoda</taxon>
        <taxon>Hexapoda</taxon>
        <taxon>Insecta</taxon>
        <taxon>Pterygota</taxon>
        <taxon>Neoptera</taxon>
        <taxon>Endopterygota</taxon>
        <taxon>Coleoptera</taxon>
        <taxon>Polyphaga</taxon>
        <taxon>Cucujiformia</taxon>
        <taxon>Coccinelloidea</taxon>
        <taxon>Coccinellidae</taxon>
        <taxon>Scymninae</taxon>
        <taxon>Scymnini</taxon>
        <taxon>Cryptolaemus</taxon>
    </lineage>
</organism>
<sequence length="137" mass="14882">GVVNLLFKWNYSVSGTKPQVLPAIVRPDIQVELFAMAVGTYGISSSEHATPFCCLRYVFQGLYTAATSGCNLREQCGGKESITTPFYLARSIADTDNKTGDSLLGVTFLIKNSSLLIQPLEFPAQMLSVGPSRIKRS</sequence>